<protein>
    <submittedName>
        <fullName evidence="2">Helix-turn-helix transcriptional regulator</fullName>
    </submittedName>
</protein>
<dbReference type="PROSITE" id="PS50943">
    <property type="entry name" value="HTH_CROC1"/>
    <property type="match status" value="1"/>
</dbReference>
<dbReference type="InterPro" id="IPR001387">
    <property type="entry name" value="Cro/C1-type_HTH"/>
</dbReference>
<reference evidence="2 3" key="1">
    <citation type="journal article" date="2022" name="Mar. Drugs">
        <title>Bioassay-Guided Fractionation Leads to the Detection of Cholic Acid Generated by the Rare Thalassomonas sp.</title>
        <authorList>
            <person name="Pheiffer F."/>
            <person name="Schneider Y.K."/>
            <person name="Hansen E.H."/>
            <person name="Andersen J.H."/>
            <person name="Isaksson J."/>
            <person name="Busche T."/>
            <person name="R C."/>
            <person name="Kalinowski J."/>
            <person name="Zyl L.V."/>
            <person name="Trindade M."/>
        </authorList>
    </citation>
    <scope>NUCLEOTIDE SEQUENCE [LARGE SCALE GENOMIC DNA]</scope>
    <source>
        <strain evidence="2 3">A5K-61T</strain>
    </source>
</reference>
<dbReference type="CDD" id="cd00093">
    <property type="entry name" value="HTH_XRE"/>
    <property type="match status" value="1"/>
</dbReference>
<dbReference type="RefSeq" id="WP_274052618.1">
    <property type="nucleotide sequence ID" value="NZ_CP059693.1"/>
</dbReference>
<gene>
    <name evidence="2" type="ORF">H3N35_02330</name>
</gene>
<dbReference type="Pfam" id="PF01381">
    <property type="entry name" value="HTH_3"/>
    <property type="match status" value="1"/>
</dbReference>
<feature type="domain" description="HTH cro/C1-type" evidence="1">
    <location>
        <begin position="25"/>
        <end position="66"/>
    </location>
</feature>
<dbReference type="Gene3D" id="1.10.260.40">
    <property type="entry name" value="lambda repressor-like DNA-binding domains"/>
    <property type="match status" value="1"/>
</dbReference>
<name>A0ABY7VF83_9GAMM</name>
<evidence type="ECO:0000259" key="1">
    <source>
        <dbReference type="PROSITE" id="PS50943"/>
    </source>
</evidence>
<keyword evidence="3" id="KW-1185">Reference proteome</keyword>
<accession>A0ABY7VF83</accession>
<organism evidence="2 3">
    <name type="scientific">Thalassomonas haliotis</name>
    <dbReference type="NCBI Taxonomy" id="485448"/>
    <lineage>
        <taxon>Bacteria</taxon>
        <taxon>Pseudomonadati</taxon>
        <taxon>Pseudomonadota</taxon>
        <taxon>Gammaproteobacteria</taxon>
        <taxon>Alteromonadales</taxon>
        <taxon>Colwelliaceae</taxon>
        <taxon>Thalassomonas</taxon>
    </lineage>
</organism>
<dbReference type="EMBL" id="CP059693">
    <property type="protein sequence ID" value="WDE12344.1"/>
    <property type="molecule type" value="Genomic_DNA"/>
</dbReference>
<evidence type="ECO:0000313" key="2">
    <source>
        <dbReference type="EMBL" id="WDE12344.1"/>
    </source>
</evidence>
<dbReference type="SUPFAM" id="SSF47413">
    <property type="entry name" value="lambda repressor-like DNA-binding domains"/>
    <property type="match status" value="1"/>
</dbReference>
<evidence type="ECO:0000313" key="3">
    <source>
        <dbReference type="Proteomes" id="UP001215231"/>
    </source>
</evidence>
<sequence length="96" mass="10897">MKRIEQTKKLLGNLIKKTRATTMDQEELALRSGTSTNTISRLERGKGVNTDTLLSVLNQLDLLDPILTVIEEQYELVDKNPLRKTSKQALELPNDF</sequence>
<dbReference type="InterPro" id="IPR010982">
    <property type="entry name" value="Lambda_DNA-bd_dom_sf"/>
</dbReference>
<dbReference type="Proteomes" id="UP001215231">
    <property type="component" value="Chromosome"/>
</dbReference>
<proteinExistence type="predicted"/>